<evidence type="ECO:0000313" key="3">
    <source>
        <dbReference type="EnsemblPlants" id="KRG97545"/>
    </source>
</evidence>
<accession>K7MPE2</accession>
<dbReference type="HOGENOM" id="CLU_1201646_0_0_1"/>
<feature type="compositionally biased region" description="Low complexity" evidence="1">
    <location>
        <begin position="146"/>
        <end position="165"/>
    </location>
</feature>
<reference evidence="2" key="3">
    <citation type="submission" date="2018-07" db="EMBL/GenBank/DDBJ databases">
        <title>WGS assembly of Glycine max.</title>
        <authorList>
            <person name="Schmutz J."/>
            <person name="Cannon S."/>
            <person name="Schlueter J."/>
            <person name="Ma J."/>
            <person name="Mitros T."/>
            <person name="Nelson W."/>
            <person name="Hyten D."/>
            <person name="Song Q."/>
            <person name="Thelen J."/>
            <person name="Cheng J."/>
            <person name="Xu D."/>
            <person name="Hellsten U."/>
            <person name="May G."/>
            <person name="Yu Y."/>
            <person name="Sakurai T."/>
            <person name="Umezawa T."/>
            <person name="Bhattacharyya M."/>
            <person name="Sandhu D."/>
            <person name="Valliyodan B."/>
            <person name="Lindquist E."/>
            <person name="Peto M."/>
            <person name="Grant D."/>
            <person name="Shu S."/>
            <person name="Goodstein D."/>
            <person name="Barry K."/>
            <person name="Futrell-Griggs M."/>
            <person name="Abernathy B."/>
            <person name="Du J."/>
            <person name="Tian Z."/>
            <person name="Zhu L."/>
            <person name="Gill N."/>
            <person name="Joshi T."/>
            <person name="Libault M."/>
            <person name="Sethuraman A."/>
            <person name="Zhang X."/>
            <person name="Shinozaki K."/>
            <person name="Nguyen H."/>
            <person name="Wing R."/>
            <person name="Cregan P."/>
            <person name="Specht J."/>
            <person name="Grimwood J."/>
            <person name="Rokhsar D."/>
            <person name="Stacey G."/>
            <person name="Shoemaker R."/>
            <person name="Jackson S."/>
        </authorList>
    </citation>
    <scope>NUCLEOTIDE SEQUENCE</scope>
    <source>
        <tissue evidence="2">Callus</tissue>
    </source>
</reference>
<dbReference type="PaxDb" id="3847-GLYMA18G01841.1"/>
<dbReference type="EMBL" id="CM000851">
    <property type="protein sequence ID" value="KRG97545.1"/>
    <property type="molecule type" value="Genomic_DNA"/>
</dbReference>
<feature type="region of interest" description="Disordered" evidence="1">
    <location>
        <begin position="146"/>
        <end position="174"/>
    </location>
</feature>
<organism evidence="3">
    <name type="scientific">Glycine max</name>
    <name type="common">Soybean</name>
    <name type="synonym">Glycine hispida</name>
    <dbReference type="NCBI Taxonomy" id="3847"/>
    <lineage>
        <taxon>Eukaryota</taxon>
        <taxon>Viridiplantae</taxon>
        <taxon>Streptophyta</taxon>
        <taxon>Embryophyta</taxon>
        <taxon>Tracheophyta</taxon>
        <taxon>Spermatophyta</taxon>
        <taxon>Magnoliopsida</taxon>
        <taxon>eudicotyledons</taxon>
        <taxon>Gunneridae</taxon>
        <taxon>Pentapetalae</taxon>
        <taxon>rosids</taxon>
        <taxon>fabids</taxon>
        <taxon>Fabales</taxon>
        <taxon>Fabaceae</taxon>
        <taxon>Papilionoideae</taxon>
        <taxon>50 kb inversion clade</taxon>
        <taxon>NPAAA clade</taxon>
        <taxon>indigoferoid/millettioid clade</taxon>
        <taxon>Phaseoleae</taxon>
        <taxon>Glycine</taxon>
        <taxon>Glycine subgen. Soja</taxon>
    </lineage>
</organism>
<dbReference type="EnsemblPlants" id="KRG97545">
    <property type="protein sequence ID" value="KRG97545"/>
    <property type="gene ID" value="GLYMA_18G015000"/>
</dbReference>
<dbReference type="AlphaFoldDB" id="K7MPE2"/>
<evidence type="ECO:0000256" key="1">
    <source>
        <dbReference type="SAM" id="MobiDB-lite"/>
    </source>
</evidence>
<dbReference type="Proteomes" id="UP000008827">
    <property type="component" value="Chromosome 18"/>
</dbReference>
<dbReference type="eggNOG" id="ENOG502SFYC">
    <property type="taxonomic scope" value="Eukaryota"/>
</dbReference>
<proteinExistence type="predicted"/>
<evidence type="ECO:0000313" key="4">
    <source>
        <dbReference type="Proteomes" id="UP000008827"/>
    </source>
</evidence>
<reference evidence="3" key="2">
    <citation type="submission" date="2018-02" db="UniProtKB">
        <authorList>
            <consortium name="EnsemblPlants"/>
        </authorList>
    </citation>
    <scope>IDENTIFICATION</scope>
    <source>
        <strain evidence="3">Williams 82</strain>
    </source>
</reference>
<dbReference type="RefSeq" id="XP_003552019.4">
    <property type="nucleotide sequence ID" value="XM_003551971.5"/>
</dbReference>
<keyword evidence="4" id="KW-1185">Reference proteome</keyword>
<dbReference type="GeneID" id="100780058"/>
<dbReference type="Gramene" id="KRG97545">
    <property type="protein sequence ID" value="KRG97545"/>
    <property type="gene ID" value="GLYMA_18G015000"/>
</dbReference>
<dbReference type="PANTHER" id="PTHR34046">
    <property type="entry name" value="OS06G0218800 PROTEIN"/>
    <property type="match status" value="1"/>
</dbReference>
<gene>
    <name evidence="3" type="primary">LOC100780058</name>
    <name evidence="2" type="ORF">GLYMA_18G015000</name>
</gene>
<reference evidence="2 3" key="1">
    <citation type="journal article" date="2010" name="Nature">
        <title>Genome sequence of the palaeopolyploid soybean.</title>
        <authorList>
            <person name="Schmutz J."/>
            <person name="Cannon S.B."/>
            <person name="Schlueter J."/>
            <person name="Ma J."/>
            <person name="Mitros T."/>
            <person name="Nelson W."/>
            <person name="Hyten D.L."/>
            <person name="Song Q."/>
            <person name="Thelen J.J."/>
            <person name="Cheng J."/>
            <person name="Xu D."/>
            <person name="Hellsten U."/>
            <person name="May G.D."/>
            <person name="Yu Y."/>
            <person name="Sakurai T."/>
            <person name="Umezawa T."/>
            <person name="Bhattacharyya M.K."/>
            <person name="Sandhu D."/>
            <person name="Valliyodan B."/>
            <person name="Lindquist E."/>
            <person name="Peto M."/>
            <person name="Grant D."/>
            <person name="Shu S."/>
            <person name="Goodstein D."/>
            <person name="Barry K."/>
            <person name="Futrell-Griggs M."/>
            <person name="Abernathy B."/>
            <person name="Du J."/>
            <person name="Tian Z."/>
            <person name="Zhu L."/>
            <person name="Gill N."/>
            <person name="Joshi T."/>
            <person name="Libault M."/>
            <person name="Sethuraman A."/>
            <person name="Zhang X.-C."/>
            <person name="Shinozaki K."/>
            <person name="Nguyen H.T."/>
            <person name="Wing R.A."/>
            <person name="Cregan P."/>
            <person name="Specht J."/>
            <person name="Grimwood J."/>
            <person name="Rokhsar D."/>
            <person name="Stacey G."/>
            <person name="Shoemaker R.C."/>
            <person name="Jackson S.A."/>
        </authorList>
    </citation>
    <scope>NUCLEOTIDE SEQUENCE [LARGE SCALE GENOMIC DNA]</scope>
    <source>
        <strain evidence="3">cv. Williams 82</strain>
        <tissue evidence="2">Callus</tissue>
    </source>
</reference>
<evidence type="ECO:0000313" key="2">
    <source>
        <dbReference type="EMBL" id="KRG97545.1"/>
    </source>
</evidence>
<sequence>MEKMDYIERSQTQQSRSHLYNKCSHIFLIRIIFKSNNMRNTNFRGKRLHISVHVLCNSVLPYIASLTTEFSLYIIVSLKNVTKVSNSNGKGKKMMKRCELVFEEARRGGCKEHPYDKQSPGVCSSCLREKLSQLYNTNPIIDPRCFSPASSPASPHQSFSSSKHGSSGHRRPRFRRNASHVAESASCMLSLNLKKSKSLAFASRHRDVMMSGRKKDGFWTKVLKLKRNDEF</sequence>
<name>K7MPE2_SOYBN</name>
<dbReference type="STRING" id="3847.K7MPE2"/>
<dbReference type="PANTHER" id="PTHR34046:SF10">
    <property type="entry name" value="DUF740 FAMILY PROTEIN"/>
    <property type="match status" value="1"/>
</dbReference>
<protein>
    <submittedName>
        <fullName evidence="2 3">Uncharacterized protein</fullName>
    </submittedName>
</protein>